<dbReference type="InterPro" id="IPR017896">
    <property type="entry name" value="4Fe4S_Fe-S-bd"/>
</dbReference>
<dbReference type="SUPFAM" id="SSF54862">
    <property type="entry name" value="4Fe-4S ferredoxins"/>
    <property type="match status" value="1"/>
</dbReference>
<dbReference type="STRING" id="313628.LNTAR_03374"/>
<dbReference type="PROSITE" id="PS51318">
    <property type="entry name" value="TAT"/>
    <property type="match status" value="1"/>
</dbReference>
<dbReference type="PROSITE" id="PS51379">
    <property type="entry name" value="4FE4S_FER_2"/>
    <property type="match status" value="1"/>
</dbReference>
<name>A6DUB0_9BACT</name>
<dbReference type="PANTHER" id="PTHR42783">
    <property type="entry name" value="GLUTAMATE SYNTHASE [NADPH] SMALL CHAIN"/>
    <property type="match status" value="1"/>
</dbReference>
<accession>A6DUB0</accession>
<feature type="domain" description="4Fe-4S ferredoxin-type" evidence="1">
    <location>
        <begin position="790"/>
        <end position="820"/>
    </location>
</feature>
<evidence type="ECO:0000313" key="2">
    <source>
        <dbReference type="EMBL" id="EDM24773.1"/>
    </source>
</evidence>
<organism evidence="2 3">
    <name type="scientific">Lentisphaera araneosa HTCC2155</name>
    <dbReference type="NCBI Taxonomy" id="313628"/>
    <lineage>
        <taxon>Bacteria</taxon>
        <taxon>Pseudomonadati</taxon>
        <taxon>Lentisphaerota</taxon>
        <taxon>Lentisphaeria</taxon>
        <taxon>Lentisphaerales</taxon>
        <taxon>Lentisphaeraceae</taxon>
        <taxon>Lentisphaera</taxon>
    </lineage>
</organism>
<protein>
    <submittedName>
        <fullName evidence="2">Molybdopterin oxidoreductase, iron-sulfur binding subunit</fullName>
    </submittedName>
</protein>
<gene>
    <name evidence="2" type="ORF">LNTAR_03374</name>
</gene>
<dbReference type="EMBL" id="ABCK01000051">
    <property type="protein sequence ID" value="EDM24773.1"/>
    <property type="molecule type" value="Genomic_DNA"/>
</dbReference>
<dbReference type="Proteomes" id="UP000004947">
    <property type="component" value="Unassembled WGS sequence"/>
</dbReference>
<dbReference type="Pfam" id="PF12838">
    <property type="entry name" value="Fer4_7"/>
    <property type="match status" value="1"/>
</dbReference>
<dbReference type="SUPFAM" id="SSF53706">
    <property type="entry name" value="Formate dehydrogenase/DMSO reductase, domains 1-3"/>
    <property type="match status" value="1"/>
</dbReference>
<dbReference type="AlphaFoldDB" id="A6DUB0"/>
<sequence length="1048" mass="115553">MSQIDSNRGKHYWRSLDELAESPEFKEHVEREFPEGASELGDFSRRGFMKIMAASMTLAGAGGLTSCRRPEEKILPYASAPEGLIPGKARFYASAIPRTSGSLGVLVKSHEGRPTKIDGLPGHPANNGKTDKHAQADLLSLYDPFRLQYVKYIDNGKVINGADEEQGMTPIYRKHIKDSWTQLGEELSKLDAKLSENKGAGFAILSPAVTSASEESVRAELRKKYSNAKFATWEVLNEDNATHALKVLTGKKANEIQANYSLTDAKAIVSVNSDFMLSGRDSLRLSKEYADARRVNVQKGDEDALSKTDINRLYTIEANFSVTGSNSDHRYRLAESATFEFMIALSKELSKHIKLDASISNFIEGFDSKYDFSKDALTTKKTGSEFIAAIASDLAALKKAGKNSAILVGDDQSTAVQILGLLLNDALDNQGKTITFSERAAKVSDLSIETLSTLIADGKVEDLLILGGNPAYDAPADLKFAEKIKSINSIHLTSHFNETSIVSKVAVPKAHFLEYWGDTRSADGTANIIQPLIAPLFGAVSDAELLAKLIQSKQTKGIELVKATYKLEGPAWEKAVYGSALSGSAYKPSKVSFKASKAIANLEAVEVYKAGFEVVFKADYSLLEGSYNNNGWMQEFPDPITKLTWDNAALVSYKTASDLSVQNGDLLSVNGEKIPAWIVPGIADKTVVVNLGYGRTVTGPVGTGTGFNVYTLRNSNALTWVKADVSKTSGTYELASTQDHWAMEGRELVKDDNITDFKKNIAIFDNKFDPNGESIIPDRPEWDKEGSYQWAMVVDLNACNGCGTCTISCQAENNISVVGKERVLKGREMHWIRMDRYFFSGYDTASGAFMPDMLRSDYDEKDLEVEGAYHQPIPCMHCEKAPCELVCPVAATVHNEEGLNDMAYNRCIGTRYCGNNCPYKVRRFNFFQYQENFKDKRYEVQKMVHNPNVTVRSRGVMEKCTYCVQRINEAKIDAKVENGGKLETDSFTAACAQSCPTEAITFGDQNNAESKVSQMQNETRNYVLLPELNARPRTSFLGRLKNRNSELG</sequence>
<dbReference type="InterPro" id="IPR006311">
    <property type="entry name" value="TAT_signal"/>
</dbReference>
<reference evidence="2 3" key="1">
    <citation type="journal article" date="2010" name="J. Bacteriol.">
        <title>Genome sequence of Lentisphaera araneosa HTCC2155T, the type species of the order Lentisphaerales in the phylum Lentisphaerae.</title>
        <authorList>
            <person name="Thrash J.C."/>
            <person name="Cho J.C."/>
            <person name="Vergin K.L."/>
            <person name="Morris R.M."/>
            <person name="Giovannoni S.J."/>
        </authorList>
    </citation>
    <scope>NUCLEOTIDE SEQUENCE [LARGE SCALE GENOMIC DNA]</scope>
    <source>
        <strain evidence="2 3">HTCC2155</strain>
    </source>
</reference>
<dbReference type="Gene3D" id="3.40.50.740">
    <property type="match status" value="1"/>
</dbReference>
<comment type="caution">
    <text evidence="2">The sequence shown here is derived from an EMBL/GenBank/DDBJ whole genome shotgun (WGS) entry which is preliminary data.</text>
</comment>
<dbReference type="Gene3D" id="3.30.70.20">
    <property type="match status" value="2"/>
</dbReference>
<keyword evidence="3" id="KW-1185">Reference proteome</keyword>
<dbReference type="InterPro" id="IPR030948">
    <property type="entry name" value="TAT_var_transloc_signal_dom"/>
</dbReference>
<proteinExistence type="predicted"/>
<dbReference type="eggNOG" id="COG0437">
    <property type="taxonomic scope" value="Bacteria"/>
</dbReference>
<evidence type="ECO:0000313" key="3">
    <source>
        <dbReference type="Proteomes" id="UP000004947"/>
    </source>
</evidence>
<dbReference type="CDD" id="cd10551">
    <property type="entry name" value="PsrB"/>
    <property type="match status" value="1"/>
</dbReference>
<dbReference type="CDD" id="cd02784">
    <property type="entry name" value="MopB_CT_PHLH"/>
    <property type="match status" value="1"/>
</dbReference>
<dbReference type="NCBIfam" id="TIGR04519">
    <property type="entry name" value="MoCo_extend_TAT"/>
    <property type="match status" value="1"/>
</dbReference>
<dbReference type="PANTHER" id="PTHR42783:SF3">
    <property type="entry name" value="GLUTAMATE SYNTHASE [NADPH] SMALL CHAIN-RELATED"/>
    <property type="match status" value="1"/>
</dbReference>
<dbReference type="RefSeq" id="WP_007281393.1">
    <property type="nucleotide sequence ID" value="NZ_ABCK01000051.1"/>
</dbReference>
<evidence type="ECO:0000259" key="1">
    <source>
        <dbReference type="PROSITE" id="PS51379"/>
    </source>
</evidence>